<dbReference type="STRING" id="1121439.dsat_1823"/>
<keyword evidence="3" id="KW-1185">Reference proteome</keyword>
<dbReference type="AlphaFoldDB" id="S7UP03"/>
<dbReference type="eggNOG" id="COG1388">
    <property type="taxonomic scope" value="Bacteria"/>
</dbReference>
<dbReference type="RefSeq" id="WP_020885709.1">
    <property type="nucleotide sequence ID" value="NZ_ATHI01000002.1"/>
</dbReference>
<dbReference type="Pfam" id="PF21277">
    <property type="entry name" value="T6SS_VgrG3-like_C"/>
    <property type="match status" value="1"/>
</dbReference>
<protein>
    <recommendedName>
        <fullName evidence="1">Type VI secretion system spike protein VgrG3-like C-terminal domain-containing protein</fullName>
    </recommendedName>
</protein>
<reference evidence="2 3" key="1">
    <citation type="journal article" date="2013" name="Genome Announc.">
        <title>Draft genome sequences for three mercury-methylating, sulfate-reducing bacteria.</title>
        <authorList>
            <person name="Brown S.D."/>
            <person name="Hurt R.A.Jr."/>
            <person name="Gilmour C.C."/>
            <person name="Elias D.A."/>
        </authorList>
    </citation>
    <scope>NUCLEOTIDE SEQUENCE [LARGE SCALE GENOMIC DNA]</scope>
    <source>
        <strain evidence="2 3">DSM 16529</strain>
    </source>
</reference>
<comment type="caution">
    <text evidence="2">The sequence shown here is derived from an EMBL/GenBank/DDBJ whole genome shotgun (WGS) entry which is preliminary data.</text>
</comment>
<evidence type="ECO:0000259" key="1">
    <source>
        <dbReference type="Pfam" id="PF21277"/>
    </source>
</evidence>
<gene>
    <name evidence="2" type="ORF">dsat_1823</name>
</gene>
<dbReference type="Proteomes" id="UP000014975">
    <property type="component" value="Unassembled WGS sequence"/>
</dbReference>
<proteinExistence type="predicted"/>
<dbReference type="EMBL" id="ATHI01000002">
    <property type="protein sequence ID" value="EPR35719.1"/>
    <property type="molecule type" value="Genomic_DNA"/>
</dbReference>
<feature type="domain" description="Type VI secretion system spike protein VgrG3-like C-terminal" evidence="1">
    <location>
        <begin position="134"/>
        <end position="325"/>
    </location>
</feature>
<dbReference type="OrthoDB" id="5378899at2"/>
<sequence>MSNFPYDFNLTGRSAEPVSPVSEIRRDAPSQDFRKTMEAMRTGMELAMANRFLEQSLMADNADGGGQGGFGSPMAGFGGPMGGMGGLLDSRMQMNSLLTMAAMHMGGREALPVQPPAQAPAENPVPIADLDDPGALSSRFESGLQGPAAVGYDRMGGTSYGTYQISSAQGTFDAFLRFLDEKSPELAERLRAAGPADTGSTNGRLPDVWRAVAGEMPEEFAALQREFVELSHYRPALSGILERLDLSEAQLPKALREVIFSTAVQHGPSGAQSIFARVAERLQETGGAAFFRQLIDSVYDERGNHFGGSTERVRDAVLSRFTREKALALASLDSEFSMPGSGSLLA</sequence>
<organism evidence="2 3">
    <name type="scientific">Alkalidesulfovibrio alkalitolerans DSM 16529</name>
    <dbReference type="NCBI Taxonomy" id="1121439"/>
    <lineage>
        <taxon>Bacteria</taxon>
        <taxon>Pseudomonadati</taxon>
        <taxon>Thermodesulfobacteriota</taxon>
        <taxon>Desulfovibrionia</taxon>
        <taxon>Desulfovibrionales</taxon>
        <taxon>Desulfovibrionaceae</taxon>
        <taxon>Alkalidesulfovibrio</taxon>
    </lineage>
</organism>
<dbReference type="PATRIC" id="fig|1121439.3.peg.207"/>
<name>S7UP03_9BACT</name>
<evidence type="ECO:0000313" key="3">
    <source>
        <dbReference type="Proteomes" id="UP000014975"/>
    </source>
</evidence>
<evidence type="ECO:0000313" key="2">
    <source>
        <dbReference type="EMBL" id="EPR35719.1"/>
    </source>
</evidence>
<dbReference type="InterPro" id="IPR049073">
    <property type="entry name" value="T6SS_VgrG3-like_C"/>
</dbReference>
<accession>S7UP03</accession>